<dbReference type="GO" id="GO:0050482">
    <property type="term" value="P:arachidonate secretion"/>
    <property type="evidence" value="ECO:0007669"/>
    <property type="project" value="InterPro"/>
</dbReference>
<comment type="cofactor">
    <cofactor evidence="9">
        <name>Ca(2+)</name>
        <dbReference type="ChEBI" id="CHEBI:29108"/>
    </cofactor>
    <text evidence="9">Binds 1 Ca(2+) ion per subunit.</text>
</comment>
<keyword evidence="3" id="KW-0964">Secreted</keyword>
<dbReference type="Pfam" id="PF00068">
    <property type="entry name" value="Phospholip_A2_1"/>
    <property type="match status" value="1"/>
</dbReference>
<dbReference type="PANTHER" id="PTHR11716:SF47">
    <property type="entry name" value="PHOSPHOLIPASE A2-ALPHA"/>
    <property type="match status" value="1"/>
</dbReference>
<evidence type="ECO:0000256" key="9">
    <source>
        <dbReference type="PIRSR" id="PIRSR601211-2"/>
    </source>
</evidence>
<dbReference type="GO" id="GO:0006644">
    <property type="term" value="P:phospholipid metabolic process"/>
    <property type="evidence" value="ECO:0007669"/>
    <property type="project" value="InterPro"/>
</dbReference>
<comment type="subcellular location">
    <subcellularLocation>
        <location evidence="1">Secreted</location>
    </subcellularLocation>
</comment>
<keyword evidence="7" id="KW-0442">Lipid degradation</keyword>
<dbReference type="EMBL" id="RCHS01001270">
    <property type="protein sequence ID" value="RMX54397.1"/>
    <property type="molecule type" value="Genomic_DNA"/>
</dbReference>
<reference evidence="11 12" key="1">
    <citation type="journal article" date="2018" name="Sci. Rep.">
        <title>Comparative analysis of the Pocillopora damicornis genome highlights role of immune system in coral evolution.</title>
        <authorList>
            <person name="Cunning R."/>
            <person name="Bay R.A."/>
            <person name="Gillette P."/>
            <person name="Baker A.C."/>
            <person name="Traylor-Knowles N."/>
        </authorList>
    </citation>
    <scope>NUCLEOTIDE SEQUENCE [LARGE SCALE GENOMIC DNA]</scope>
    <source>
        <strain evidence="11">RSMAS</strain>
        <tissue evidence="11">Whole animal</tissue>
    </source>
</reference>
<evidence type="ECO:0000256" key="6">
    <source>
        <dbReference type="ARBA" id="ARBA00022837"/>
    </source>
</evidence>
<organism evidence="11 12">
    <name type="scientific">Pocillopora damicornis</name>
    <name type="common">Cauliflower coral</name>
    <name type="synonym">Millepora damicornis</name>
    <dbReference type="NCBI Taxonomy" id="46731"/>
    <lineage>
        <taxon>Eukaryota</taxon>
        <taxon>Metazoa</taxon>
        <taxon>Cnidaria</taxon>
        <taxon>Anthozoa</taxon>
        <taxon>Hexacorallia</taxon>
        <taxon>Scleractinia</taxon>
        <taxon>Astrocoeniina</taxon>
        <taxon>Pocilloporidae</taxon>
        <taxon>Pocillopora</taxon>
    </lineage>
</organism>
<evidence type="ECO:0000256" key="3">
    <source>
        <dbReference type="ARBA" id="ARBA00022525"/>
    </source>
</evidence>
<evidence type="ECO:0000256" key="4">
    <source>
        <dbReference type="ARBA" id="ARBA00022723"/>
    </source>
</evidence>
<feature type="domain" description="Phospholipase A2-like central" evidence="10">
    <location>
        <begin position="1"/>
        <end position="34"/>
    </location>
</feature>
<feature type="non-terminal residue" evidence="11">
    <location>
        <position position="153"/>
    </location>
</feature>
<dbReference type="EC" id="3.1.1.4" evidence="2"/>
<evidence type="ECO:0000256" key="5">
    <source>
        <dbReference type="ARBA" id="ARBA00022801"/>
    </source>
</evidence>
<evidence type="ECO:0000259" key="10">
    <source>
        <dbReference type="Pfam" id="PF00068"/>
    </source>
</evidence>
<dbReference type="InterPro" id="IPR036444">
    <property type="entry name" value="PLipase_A2_dom_sf"/>
</dbReference>
<dbReference type="SUPFAM" id="SSF48619">
    <property type="entry name" value="Phospholipase A2, PLA2"/>
    <property type="match status" value="1"/>
</dbReference>
<keyword evidence="5" id="KW-0378">Hydrolase</keyword>
<evidence type="ECO:0000256" key="1">
    <source>
        <dbReference type="ARBA" id="ARBA00004613"/>
    </source>
</evidence>
<proteinExistence type="predicted"/>
<evidence type="ECO:0000313" key="11">
    <source>
        <dbReference type="EMBL" id="RMX54397.1"/>
    </source>
</evidence>
<keyword evidence="4 9" id="KW-0479">Metal-binding</keyword>
<dbReference type="AlphaFoldDB" id="A0A3M6UL50"/>
<name>A0A3M6UL50_POCDA</name>
<dbReference type="InterPro" id="IPR001211">
    <property type="entry name" value="PLA2"/>
</dbReference>
<dbReference type="Proteomes" id="UP000275408">
    <property type="component" value="Unassembled WGS sequence"/>
</dbReference>
<keyword evidence="6 9" id="KW-0106">Calcium</keyword>
<evidence type="ECO:0000313" key="12">
    <source>
        <dbReference type="Proteomes" id="UP000275408"/>
    </source>
</evidence>
<dbReference type="Gene3D" id="1.20.90.10">
    <property type="entry name" value="Phospholipase A2 domain"/>
    <property type="match status" value="1"/>
</dbReference>
<gene>
    <name evidence="11" type="ORF">pdam_00013863</name>
</gene>
<evidence type="ECO:0000256" key="8">
    <source>
        <dbReference type="ARBA" id="ARBA00023098"/>
    </source>
</evidence>
<accession>A0A3M6UL50</accession>
<dbReference type="GO" id="GO:0005509">
    <property type="term" value="F:calcium ion binding"/>
    <property type="evidence" value="ECO:0007669"/>
    <property type="project" value="InterPro"/>
</dbReference>
<dbReference type="GO" id="GO:0016042">
    <property type="term" value="P:lipid catabolic process"/>
    <property type="evidence" value="ECO:0007669"/>
    <property type="project" value="UniProtKB-KW"/>
</dbReference>
<sequence length="153" mass="17049">MILRVTKRNPIDFNGYGCWCGIGGKGKPEDDLDRKVVGETGKKAVLQRTLAFGSQYGIGENNKLVGSLKRTRAILDVVGKACDLPNFHAKIDSASAKNMGDKCCLSPDQCYDKLKLSKDFPFSKEVYVLPYSTKRNLPLRCRKFKNDLPSTKK</sequence>
<dbReference type="GO" id="GO:0005576">
    <property type="term" value="C:extracellular region"/>
    <property type="evidence" value="ECO:0007669"/>
    <property type="project" value="UniProtKB-SubCell"/>
</dbReference>
<protein>
    <recommendedName>
        <fullName evidence="2">phospholipase A2</fullName>
        <ecNumber evidence="2">3.1.1.4</ecNumber>
    </recommendedName>
</protein>
<evidence type="ECO:0000256" key="2">
    <source>
        <dbReference type="ARBA" id="ARBA00013278"/>
    </source>
</evidence>
<dbReference type="InterPro" id="IPR016090">
    <property type="entry name" value="PLA2-like_dom"/>
</dbReference>
<keyword evidence="12" id="KW-1185">Reference proteome</keyword>
<feature type="binding site" evidence="9">
    <location>
        <position position="23"/>
    </location>
    <ligand>
        <name>Ca(2+)</name>
        <dbReference type="ChEBI" id="CHEBI:29108"/>
    </ligand>
</feature>
<evidence type="ECO:0000256" key="7">
    <source>
        <dbReference type="ARBA" id="ARBA00022963"/>
    </source>
</evidence>
<comment type="caution">
    <text evidence="11">The sequence shown here is derived from an EMBL/GenBank/DDBJ whole genome shotgun (WGS) entry which is preliminary data.</text>
</comment>
<feature type="binding site" evidence="9">
    <location>
        <position position="21"/>
    </location>
    <ligand>
        <name>Ca(2+)</name>
        <dbReference type="ChEBI" id="CHEBI:29108"/>
    </ligand>
</feature>
<dbReference type="GO" id="GO:0004623">
    <property type="term" value="F:phospholipase A2 activity"/>
    <property type="evidence" value="ECO:0007669"/>
    <property type="project" value="UniProtKB-EC"/>
</dbReference>
<keyword evidence="8" id="KW-0443">Lipid metabolism</keyword>
<dbReference type="PANTHER" id="PTHR11716">
    <property type="entry name" value="PHOSPHOLIPASE A2 FAMILY MEMBER"/>
    <property type="match status" value="1"/>
</dbReference>